<comment type="caution">
    <text evidence="2">The sequence shown here is derived from an EMBL/GenBank/DDBJ whole genome shotgun (WGS) entry which is preliminary data.</text>
</comment>
<evidence type="ECO:0000256" key="1">
    <source>
        <dbReference type="SAM" id="MobiDB-lite"/>
    </source>
</evidence>
<name>A0ABQ0PP95_9PROT</name>
<dbReference type="Proteomes" id="UP001065047">
    <property type="component" value="Unassembled WGS sequence"/>
</dbReference>
<protein>
    <submittedName>
        <fullName evidence="2">Uncharacterized protein</fullName>
    </submittedName>
</protein>
<evidence type="ECO:0000313" key="2">
    <source>
        <dbReference type="EMBL" id="GBQ77262.1"/>
    </source>
</evidence>
<gene>
    <name evidence="2" type="ORF">AA14337_0766</name>
</gene>
<keyword evidence="3" id="KW-1185">Reference proteome</keyword>
<dbReference type="EMBL" id="BAPF01000006">
    <property type="protein sequence ID" value="GBQ77262.1"/>
    <property type="molecule type" value="Genomic_DNA"/>
</dbReference>
<evidence type="ECO:0000313" key="3">
    <source>
        <dbReference type="Proteomes" id="UP001065047"/>
    </source>
</evidence>
<proteinExistence type="predicted"/>
<accession>A0ABQ0PP95</accession>
<sequence length="445" mass="47908">MSISLKDLVGKRNADMADEEAKTHGNVHVLVSDYERSANGLQVHGTDLATGRDVKIALAGEEKFVQLYTSSNEDKSIRQAYAQRMIANRPGLDEFAAKRGNKAVPEGGVISFSDVRQDYDTNQLYARWPQGMVHIPDGEKALTGMFEVKARVTTAQGKEVKASYINYIDVKNSFDPKAEGNGDPKQAKAALDRVFSGELPGTGAPARTSALVSIKMPDGVGAFALYAPRQSRDEGGTKVYFTPPGVDAALSQPLKGYSAVAGVAVAASVGKSFDSLNLADVDDAKKANLRQLYTAVQQGQIGVVVSPAMQFSPSRFQNNDFFGLKQQQDGTLKQARTASANFLDRGYFEGAVGVRFVSQKTGETVEPVVKAIQSDERLPAKSSDAYVKLDMNAVAEIAVQTVDARLAQRMEAGPKNDHGHDDFGHSGHDLEDDDMGIHDSPSAEF</sequence>
<organism evidence="2 3">
    <name type="scientific">Acetobacter malorum DSM 14337</name>
    <dbReference type="NCBI Taxonomy" id="1307910"/>
    <lineage>
        <taxon>Bacteria</taxon>
        <taxon>Pseudomonadati</taxon>
        <taxon>Pseudomonadota</taxon>
        <taxon>Alphaproteobacteria</taxon>
        <taxon>Acetobacterales</taxon>
        <taxon>Acetobacteraceae</taxon>
        <taxon>Acetobacter</taxon>
    </lineage>
</organism>
<reference evidence="2" key="1">
    <citation type="submission" date="2013-04" db="EMBL/GenBank/DDBJ databases">
        <title>The genome sequencing project of 58 acetic acid bacteria.</title>
        <authorList>
            <person name="Okamoto-Kainuma A."/>
            <person name="Ishikawa M."/>
            <person name="Umino S."/>
            <person name="Koizumi Y."/>
            <person name="Shiwa Y."/>
            <person name="Yoshikawa H."/>
            <person name="Matsutani M."/>
            <person name="Matsushita K."/>
        </authorList>
    </citation>
    <scope>NUCLEOTIDE SEQUENCE</scope>
    <source>
        <strain evidence="2">DSM 14337</strain>
    </source>
</reference>
<feature type="region of interest" description="Disordered" evidence="1">
    <location>
        <begin position="412"/>
        <end position="445"/>
    </location>
</feature>
<feature type="compositionally biased region" description="Basic and acidic residues" evidence="1">
    <location>
        <begin position="412"/>
        <end position="429"/>
    </location>
</feature>